<protein>
    <submittedName>
        <fullName evidence="6">Molybdate transport system substrate-binding protein</fullName>
    </submittedName>
</protein>
<dbReference type="InterPro" id="IPR050682">
    <property type="entry name" value="ModA/WtpA"/>
</dbReference>
<feature type="signal peptide" evidence="5">
    <location>
        <begin position="1"/>
        <end position="25"/>
    </location>
</feature>
<feature type="binding site" evidence="4">
    <location>
        <position position="63"/>
    </location>
    <ligand>
        <name>molybdate</name>
        <dbReference type="ChEBI" id="CHEBI:36264"/>
    </ligand>
</feature>
<keyword evidence="3 5" id="KW-0732">Signal</keyword>
<reference evidence="6 7" key="1">
    <citation type="submission" date="2019-02" db="EMBL/GenBank/DDBJ databases">
        <title>Genomic Encyclopedia of Type Strains, Phase IV (KMG-IV): sequencing the most valuable type-strain genomes for metagenomic binning, comparative biology and taxonomic classification.</title>
        <authorList>
            <person name="Goeker M."/>
        </authorList>
    </citation>
    <scope>NUCLEOTIDE SEQUENCE [LARGE SCALE GENOMIC DNA]</scope>
    <source>
        <strain evidence="6 7">DSM 101727</strain>
    </source>
</reference>
<dbReference type="EMBL" id="SGWQ01000003">
    <property type="protein sequence ID" value="RZS41033.1"/>
    <property type="molecule type" value="Genomic_DNA"/>
</dbReference>
<dbReference type="AlphaFoldDB" id="A0A4V2ETG9"/>
<evidence type="ECO:0000256" key="3">
    <source>
        <dbReference type="ARBA" id="ARBA00022729"/>
    </source>
</evidence>
<dbReference type="Gene3D" id="3.40.190.10">
    <property type="entry name" value="Periplasmic binding protein-like II"/>
    <property type="match status" value="2"/>
</dbReference>
<dbReference type="PANTHER" id="PTHR30632:SF0">
    <property type="entry name" value="SULFATE-BINDING PROTEIN"/>
    <property type="match status" value="1"/>
</dbReference>
<dbReference type="RefSeq" id="WP_130344004.1">
    <property type="nucleotide sequence ID" value="NZ_SGWQ01000003.1"/>
</dbReference>
<evidence type="ECO:0000256" key="4">
    <source>
        <dbReference type="PIRSR" id="PIRSR004846-1"/>
    </source>
</evidence>
<dbReference type="Proteomes" id="UP000294257">
    <property type="component" value="Unassembled WGS sequence"/>
</dbReference>
<feature type="binding site" evidence="4">
    <location>
        <position position="35"/>
    </location>
    <ligand>
        <name>molybdate</name>
        <dbReference type="ChEBI" id="CHEBI:36264"/>
    </ligand>
</feature>
<feature type="binding site" evidence="4">
    <location>
        <position position="182"/>
    </location>
    <ligand>
        <name>molybdate</name>
        <dbReference type="ChEBI" id="CHEBI:36264"/>
    </ligand>
</feature>
<accession>A0A4V2ETG9</accession>
<dbReference type="NCBIfam" id="TIGR01256">
    <property type="entry name" value="modA"/>
    <property type="match status" value="1"/>
</dbReference>
<keyword evidence="7" id="KW-1185">Reference proteome</keyword>
<dbReference type="PANTHER" id="PTHR30632">
    <property type="entry name" value="MOLYBDATE-BINDING PERIPLASMIC PROTEIN"/>
    <property type="match status" value="1"/>
</dbReference>
<dbReference type="SUPFAM" id="SSF53850">
    <property type="entry name" value="Periplasmic binding protein-like II"/>
    <property type="match status" value="1"/>
</dbReference>
<organism evidence="6 7">
    <name type="scientific">Herbihabitans rhizosphaerae</name>
    <dbReference type="NCBI Taxonomy" id="1872711"/>
    <lineage>
        <taxon>Bacteria</taxon>
        <taxon>Bacillati</taxon>
        <taxon>Actinomycetota</taxon>
        <taxon>Actinomycetes</taxon>
        <taxon>Pseudonocardiales</taxon>
        <taxon>Pseudonocardiaceae</taxon>
        <taxon>Herbihabitans</taxon>
    </lineage>
</organism>
<comment type="caution">
    <text evidence="6">The sequence shown here is derived from an EMBL/GenBank/DDBJ whole genome shotgun (WGS) entry which is preliminary data.</text>
</comment>
<keyword evidence="2 4" id="KW-0479">Metal-binding</keyword>
<dbReference type="GO" id="GO:0046872">
    <property type="term" value="F:metal ion binding"/>
    <property type="evidence" value="ECO:0007669"/>
    <property type="project" value="UniProtKB-KW"/>
</dbReference>
<dbReference type="OrthoDB" id="9785015at2"/>
<evidence type="ECO:0000256" key="5">
    <source>
        <dbReference type="SAM" id="SignalP"/>
    </source>
</evidence>
<evidence type="ECO:0000256" key="1">
    <source>
        <dbReference type="ARBA" id="ARBA00009175"/>
    </source>
</evidence>
<dbReference type="GO" id="GO:0030973">
    <property type="term" value="F:molybdate ion binding"/>
    <property type="evidence" value="ECO:0007669"/>
    <property type="project" value="TreeGrafter"/>
</dbReference>
<comment type="similarity">
    <text evidence="1">Belongs to the bacterial solute-binding protein ModA family.</text>
</comment>
<dbReference type="PROSITE" id="PS51257">
    <property type="entry name" value="PROKAR_LIPOPROTEIN"/>
    <property type="match status" value="1"/>
</dbReference>
<evidence type="ECO:0000256" key="2">
    <source>
        <dbReference type="ARBA" id="ARBA00022723"/>
    </source>
</evidence>
<keyword evidence="4" id="KW-0500">Molybdenum</keyword>
<gene>
    <name evidence="6" type="ORF">EV193_103351</name>
</gene>
<evidence type="ECO:0000313" key="7">
    <source>
        <dbReference type="Proteomes" id="UP000294257"/>
    </source>
</evidence>
<dbReference type="CDD" id="cd13538">
    <property type="entry name" value="PBP2_ModA_like_1"/>
    <property type="match status" value="1"/>
</dbReference>
<dbReference type="Pfam" id="PF13531">
    <property type="entry name" value="SBP_bac_11"/>
    <property type="match status" value="1"/>
</dbReference>
<feature type="chain" id="PRO_5020359782" evidence="5">
    <location>
        <begin position="26"/>
        <end position="246"/>
    </location>
</feature>
<dbReference type="InterPro" id="IPR005950">
    <property type="entry name" value="ModA"/>
</dbReference>
<dbReference type="PIRSF" id="PIRSF004846">
    <property type="entry name" value="ModA"/>
    <property type="match status" value="1"/>
</dbReference>
<proteinExistence type="inferred from homology"/>
<sequence>MKRLMAAATLLLAVAGCGTSGGEQARTVTVLAAASLTEPFGAIERAFEAANPGVDVKISYQGSSALAQQIVNGAPADVFASADTENMDKVTGAGLADGTPTVFATNRLMIVVRPGNPKRITGLADLARADVTLVLCAPKVPCGAAARRAAGTTPLRPASEEQDVKAVLNKVRAGEADAGLVYVTDVRSAGAAVRGVDFPESAGAINRYPIAAISRAPRAGLGRAFLAMVTSPAGRAELDRFGFGAP</sequence>
<name>A0A4V2ETG9_9PSEU</name>
<evidence type="ECO:0000313" key="6">
    <source>
        <dbReference type="EMBL" id="RZS41033.1"/>
    </source>
</evidence>
<feature type="binding site" evidence="4">
    <location>
        <position position="164"/>
    </location>
    <ligand>
        <name>molybdate</name>
        <dbReference type="ChEBI" id="CHEBI:36264"/>
    </ligand>
</feature>
<dbReference type="GO" id="GO:0015689">
    <property type="term" value="P:molybdate ion transport"/>
    <property type="evidence" value="ECO:0007669"/>
    <property type="project" value="InterPro"/>
</dbReference>